<feature type="domain" description="Fibronectin type III-like" evidence="4">
    <location>
        <begin position="700"/>
        <end position="769"/>
    </location>
</feature>
<dbReference type="Proteomes" id="UP000482209">
    <property type="component" value="Unassembled WGS sequence"/>
</dbReference>
<sequence>MEDYKNERLSPKLRAESLLSKMTLNEKIGQLNQRLYGFSVYERRNVSGIKEEQLVLTEEFKDEVEKYSGLGTLYGLYRADPWSGRTNENGLVGNFALKAYNMVQNYVIEHSRLGIPAFISTECPHGHQAIGGYLLPVNLAMGATFDCRLVEKAYSVCGKQMREMGVDFALVSMLDVLRDPRWGRSEECYGEDPFLVSEFAKAAVKGIQSQGVYVVAKHFAAQGEGTGGINASAARIGERELREIHLPPMRACCEAKVKGVMAAYNEIDGIPCHANRWLLQKVLREEMGFDGIVMSDGVAIDQLNAMTNDTVKSGAKALRSGIQVGLWDEAFGRLDEALERGLITIEEINKAVLAVLTMKFERGLFEHPYREITEKWQNYHYNEYTESLQLARESIILLKNEKKRSKNYTILEENKILPLDYTGLNSIAVIGPNADDIYCQLGDYTPPIEENDAVTILDGIKQYNKEHGNHLKVQHAKGCHLLEREESLLSKAKKIAKSSDIVLLVAGGSSSRFCSDNSLKFDLNGAAITKENSSMDCGEGVDTAILQLPDAQRELIKEVCAENKNVILLVIGGRPYAIEQEIELPNGVFYAFYPGIKGGKAMAEILFGKISPSGRLPVSIPRHAGQLPVYYNSKASYQSMNYYDLKHKPLYSFGFGLSYTTFKMDGIEWNKRNISIDEIKKEGVTLTFCIKNIGERGAFAVPMLFIRHKESSVIPRIKELKAFDKVWIPNKGRKKVTFHLSWEELSIWNESMKFIMETGIIELSLSESGERIWKGDLNVFDTTAEENNENRRSL</sequence>
<dbReference type="InterPro" id="IPR051915">
    <property type="entry name" value="Cellulose_Degrad_GH3"/>
</dbReference>
<dbReference type="InterPro" id="IPR036881">
    <property type="entry name" value="Glyco_hydro_3_C_sf"/>
</dbReference>
<dbReference type="SUPFAM" id="SSF52279">
    <property type="entry name" value="Beta-D-glucan exohydrolase, C-terminal domain"/>
    <property type="match status" value="1"/>
</dbReference>
<dbReference type="InterPro" id="IPR036962">
    <property type="entry name" value="Glyco_hydro_3_N_sf"/>
</dbReference>
<evidence type="ECO:0000259" key="4">
    <source>
        <dbReference type="SMART" id="SM01217"/>
    </source>
</evidence>
<dbReference type="InterPro" id="IPR017853">
    <property type="entry name" value="GH"/>
</dbReference>
<dbReference type="PANTHER" id="PTHR30620:SF123">
    <property type="entry name" value="BETA-XYLOSIDASE"/>
    <property type="match status" value="1"/>
</dbReference>
<dbReference type="Gene3D" id="3.40.50.1700">
    <property type="entry name" value="Glycoside hydrolase family 3 C-terminal domain"/>
    <property type="match status" value="1"/>
</dbReference>
<dbReference type="InterPro" id="IPR001764">
    <property type="entry name" value="Glyco_hydro_3_N"/>
</dbReference>
<dbReference type="Pfam" id="PF14310">
    <property type="entry name" value="Fn3-like"/>
    <property type="match status" value="1"/>
</dbReference>
<dbReference type="Gene3D" id="3.20.20.300">
    <property type="entry name" value="Glycoside hydrolase, family 3, N-terminal domain"/>
    <property type="match status" value="1"/>
</dbReference>
<comment type="similarity">
    <text evidence="1 3">Belongs to the glycosyl hydrolase 3 family.</text>
</comment>
<dbReference type="EMBL" id="VUMT01000004">
    <property type="protein sequence ID" value="MSS63080.1"/>
    <property type="molecule type" value="Genomic_DNA"/>
</dbReference>
<gene>
    <name evidence="5" type="ORF">FYJ58_04200</name>
</gene>
<comment type="caution">
    <text evidence="5">The sequence shown here is derived from an EMBL/GenBank/DDBJ whole genome shotgun (WGS) entry which is preliminary data.</text>
</comment>
<keyword evidence="2 3" id="KW-0378">Hydrolase</keyword>
<dbReference type="Pfam" id="PF00933">
    <property type="entry name" value="Glyco_hydro_3"/>
    <property type="match status" value="1"/>
</dbReference>
<dbReference type="InterPro" id="IPR019800">
    <property type="entry name" value="Glyco_hydro_3_AS"/>
</dbReference>
<evidence type="ECO:0000313" key="6">
    <source>
        <dbReference type="Proteomes" id="UP000482209"/>
    </source>
</evidence>
<evidence type="ECO:0000313" key="5">
    <source>
        <dbReference type="EMBL" id="MSS63080.1"/>
    </source>
</evidence>
<name>A0A6L5XW67_9FIRM</name>
<dbReference type="SUPFAM" id="SSF51445">
    <property type="entry name" value="(Trans)glycosidases"/>
    <property type="match status" value="1"/>
</dbReference>
<dbReference type="GO" id="GO:0009251">
    <property type="term" value="P:glucan catabolic process"/>
    <property type="evidence" value="ECO:0007669"/>
    <property type="project" value="TreeGrafter"/>
</dbReference>
<organism evidence="5 6">
    <name type="scientific">Velocimicrobium porci</name>
    <dbReference type="NCBI Taxonomy" id="2606634"/>
    <lineage>
        <taxon>Bacteria</taxon>
        <taxon>Bacillati</taxon>
        <taxon>Bacillota</taxon>
        <taxon>Clostridia</taxon>
        <taxon>Lachnospirales</taxon>
        <taxon>Lachnospiraceae</taxon>
        <taxon>Velocimicrobium</taxon>
    </lineage>
</organism>
<accession>A0A6L5XW67</accession>
<dbReference type="InterPro" id="IPR002772">
    <property type="entry name" value="Glyco_hydro_3_C"/>
</dbReference>
<dbReference type="RefSeq" id="WP_154517697.1">
    <property type="nucleotide sequence ID" value="NZ_VUMT01000004.1"/>
</dbReference>
<dbReference type="GO" id="GO:0008422">
    <property type="term" value="F:beta-glucosidase activity"/>
    <property type="evidence" value="ECO:0007669"/>
    <property type="project" value="TreeGrafter"/>
</dbReference>
<reference evidence="5 6" key="1">
    <citation type="submission" date="2019-08" db="EMBL/GenBank/DDBJ databases">
        <title>In-depth cultivation of the pig gut microbiome towards novel bacterial diversity and tailored functional studies.</title>
        <authorList>
            <person name="Wylensek D."/>
            <person name="Hitch T.C.A."/>
            <person name="Clavel T."/>
        </authorList>
    </citation>
    <scope>NUCLEOTIDE SEQUENCE [LARGE SCALE GENOMIC DNA]</scope>
    <source>
        <strain evidence="5 6">WCA-693-APC-MOT-I</strain>
    </source>
</reference>
<dbReference type="Pfam" id="PF01915">
    <property type="entry name" value="Glyco_hydro_3_C"/>
    <property type="match status" value="1"/>
</dbReference>
<dbReference type="Gene3D" id="2.60.40.10">
    <property type="entry name" value="Immunoglobulins"/>
    <property type="match status" value="1"/>
</dbReference>
<dbReference type="SMART" id="SM01217">
    <property type="entry name" value="Fn3_like"/>
    <property type="match status" value="1"/>
</dbReference>
<dbReference type="AlphaFoldDB" id="A0A6L5XW67"/>
<dbReference type="PRINTS" id="PR00133">
    <property type="entry name" value="GLHYDRLASE3"/>
</dbReference>
<dbReference type="PROSITE" id="PS00775">
    <property type="entry name" value="GLYCOSYL_HYDROL_F3"/>
    <property type="match status" value="1"/>
</dbReference>
<evidence type="ECO:0000256" key="3">
    <source>
        <dbReference type="RuleBase" id="RU361161"/>
    </source>
</evidence>
<proteinExistence type="inferred from homology"/>
<dbReference type="PANTHER" id="PTHR30620">
    <property type="entry name" value="PERIPLASMIC BETA-GLUCOSIDASE-RELATED"/>
    <property type="match status" value="1"/>
</dbReference>
<protein>
    <submittedName>
        <fullName evidence="5">Beta-glucosidase</fullName>
    </submittedName>
</protein>
<keyword evidence="3" id="KW-0326">Glycosidase</keyword>
<evidence type="ECO:0000256" key="2">
    <source>
        <dbReference type="ARBA" id="ARBA00022801"/>
    </source>
</evidence>
<evidence type="ECO:0000256" key="1">
    <source>
        <dbReference type="ARBA" id="ARBA00005336"/>
    </source>
</evidence>
<dbReference type="InterPro" id="IPR013783">
    <property type="entry name" value="Ig-like_fold"/>
</dbReference>
<keyword evidence="6" id="KW-1185">Reference proteome</keyword>
<dbReference type="InterPro" id="IPR026891">
    <property type="entry name" value="Fn3-like"/>
</dbReference>